<name>A0A7I7S6E5_9MYCO</name>
<dbReference type="Pfam" id="PF21597">
    <property type="entry name" value="TetR_C_43"/>
    <property type="match status" value="1"/>
</dbReference>
<dbReference type="InterPro" id="IPR036271">
    <property type="entry name" value="Tet_transcr_reg_TetR-rel_C_sf"/>
</dbReference>
<dbReference type="Proteomes" id="UP000467428">
    <property type="component" value="Chromosome"/>
</dbReference>
<dbReference type="AlphaFoldDB" id="A0A7I7S6E5"/>
<geneLocation type="plasmid" evidence="7">
    <name>pjcm18538 dna</name>
</geneLocation>
<dbReference type="PANTHER" id="PTHR30055:SF234">
    <property type="entry name" value="HTH-TYPE TRANSCRIPTIONAL REGULATOR BETI"/>
    <property type="match status" value="1"/>
</dbReference>
<dbReference type="InterPro" id="IPR050109">
    <property type="entry name" value="HTH-type_TetR-like_transc_reg"/>
</dbReference>
<dbReference type="GO" id="GO:0003700">
    <property type="term" value="F:DNA-binding transcription factor activity"/>
    <property type="evidence" value="ECO:0007669"/>
    <property type="project" value="TreeGrafter"/>
</dbReference>
<dbReference type="InterPro" id="IPR001647">
    <property type="entry name" value="HTH_TetR"/>
</dbReference>
<evidence type="ECO:0000256" key="2">
    <source>
        <dbReference type="ARBA" id="ARBA00023125"/>
    </source>
</evidence>
<keyword evidence="7" id="KW-1185">Reference proteome</keyword>
<evidence type="ECO:0000313" key="6">
    <source>
        <dbReference type="EMBL" id="BBY52442.1"/>
    </source>
</evidence>
<organism evidence="6 7">
    <name type="scientific">Mycolicibacterium arabiense</name>
    <dbReference type="NCBI Taxonomy" id="1286181"/>
    <lineage>
        <taxon>Bacteria</taxon>
        <taxon>Bacillati</taxon>
        <taxon>Actinomycetota</taxon>
        <taxon>Actinomycetes</taxon>
        <taxon>Mycobacteriales</taxon>
        <taxon>Mycobacteriaceae</taxon>
        <taxon>Mycolicibacterium</taxon>
    </lineage>
</organism>
<dbReference type="SUPFAM" id="SSF48498">
    <property type="entry name" value="Tetracyclin repressor-like, C-terminal domain"/>
    <property type="match status" value="1"/>
</dbReference>
<evidence type="ECO:0000256" key="4">
    <source>
        <dbReference type="PROSITE-ProRule" id="PRU00335"/>
    </source>
</evidence>
<evidence type="ECO:0000259" key="5">
    <source>
        <dbReference type="PROSITE" id="PS50977"/>
    </source>
</evidence>
<dbReference type="PANTHER" id="PTHR30055">
    <property type="entry name" value="HTH-TYPE TRANSCRIPTIONAL REGULATOR RUTR"/>
    <property type="match status" value="1"/>
</dbReference>
<dbReference type="InterPro" id="IPR009057">
    <property type="entry name" value="Homeodomain-like_sf"/>
</dbReference>
<dbReference type="PROSITE" id="PS50977">
    <property type="entry name" value="HTH_TETR_2"/>
    <property type="match status" value="1"/>
</dbReference>
<dbReference type="SUPFAM" id="SSF46689">
    <property type="entry name" value="Homeodomain-like"/>
    <property type="match status" value="1"/>
</dbReference>
<dbReference type="Pfam" id="PF00440">
    <property type="entry name" value="TetR_N"/>
    <property type="match status" value="1"/>
</dbReference>
<reference evidence="6 7" key="1">
    <citation type="journal article" date="2019" name="Emerg. Microbes Infect.">
        <title>Comprehensive subspecies identification of 175 nontuberculous mycobacteria species based on 7547 genomic profiles.</title>
        <authorList>
            <person name="Matsumoto Y."/>
            <person name="Kinjo T."/>
            <person name="Motooka D."/>
            <person name="Nabeya D."/>
            <person name="Jung N."/>
            <person name="Uechi K."/>
            <person name="Horii T."/>
            <person name="Iida T."/>
            <person name="Fujita J."/>
            <person name="Nakamura S."/>
        </authorList>
    </citation>
    <scope>NUCLEOTIDE SEQUENCE [LARGE SCALE GENOMIC DNA]</scope>
    <source>
        <strain evidence="6 7">JCM 18538</strain>
    </source>
</reference>
<evidence type="ECO:0000256" key="3">
    <source>
        <dbReference type="ARBA" id="ARBA00023163"/>
    </source>
</evidence>
<evidence type="ECO:0000313" key="7">
    <source>
        <dbReference type="Proteomes" id="UP000467428"/>
    </source>
</evidence>
<keyword evidence="3" id="KW-0804">Transcription</keyword>
<dbReference type="Gene3D" id="1.10.357.10">
    <property type="entry name" value="Tetracycline Repressor, domain 2"/>
    <property type="match status" value="1"/>
</dbReference>
<dbReference type="KEGG" id="marz:MARA_59100"/>
<dbReference type="InterPro" id="IPR049445">
    <property type="entry name" value="TetR_SbtR-like_C"/>
</dbReference>
<keyword evidence="1" id="KW-0805">Transcription regulation</keyword>
<sequence length="190" mass="20983">MVRAAKEVFSARGLDAPMATVARRAGVGLATLYRRFPTREDLVVAAYTDQLGECSTALEDAVASPDPWDALCTLVNRVCSMQCEDRAFSQTFLLRHPHFTDDRLDQARDRLAMLVARCQSAGRMRSDVTAEDVLLVLVTNAGLIADNPDPRPASARLAAHFLRAFEVTGDHALPPAPEFLLRDHLRSRPR</sequence>
<keyword evidence="2 4" id="KW-0238">DNA-binding</keyword>
<feature type="DNA-binding region" description="H-T-H motif" evidence="4">
    <location>
        <begin position="17"/>
        <end position="36"/>
    </location>
</feature>
<proteinExistence type="predicted"/>
<dbReference type="EMBL" id="AP022593">
    <property type="protein sequence ID" value="BBY52442.1"/>
    <property type="molecule type" value="Genomic_DNA"/>
</dbReference>
<accession>A0A7I7S6E5</accession>
<dbReference type="PRINTS" id="PR00455">
    <property type="entry name" value="HTHTETR"/>
</dbReference>
<gene>
    <name evidence="6" type="ORF">MARA_59100</name>
</gene>
<protein>
    <submittedName>
        <fullName evidence="6">TetR family transcriptional regulator</fullName>
    </submittedName>
</protein>
<feature type="domain" description="HTH tetR-type" evidence="5">
    <location>
        <begin position="1"/>
        <end position="54"/>
    </location>
</feature>
<evidence type="ECO:0000256" key="1">
    <source>
        <dbReference type="ARBA" id="ARBA00023015"/>
    </source>
</evidence>
<dbReference type="GO" id="GO:0000976">
    <property type="term" value="F:transcription cis-regulatory region binding"/>
    <property type="evidence" value="ECO:0007669"/>
    <property type="project" value="TreeGrafter"/>
</dbReference>